<dbReference type="STRING" id="1566387.QV13_10750"/>
<dbReference type="PANTHER" id="PTHR30466">
    <property type="entry name" value="FLAVIN REDUCTASE"/>
    <property type="match status" value="1"/>
</dbReference>
<keyword evidence="4" id="KW-1185">Reference proteome</keyword>
<comment type="caution">
    <text evidence="3">The sequence shown here is derived from an EMBL/GenBank/DDBJ whole genome shotgun (WGS) entry which is preliminary data.</text>
</comment>
<sequence>MDATTTAGTLPAHGTVDPRGFKQGMRAMAGAVAILAAEDTEHGCFGLTATAVCSFSAEPPSLLACVHRNSTFASLTSQDMAFSVNLPAADQENVARVFGGMTTAKGVARFSAGSWVRGEAGAPLLVGARAVFECRVGEIIARASHLIVIGLVTGVTLDRAEREPIFYAHGRFVTSNFQ</sequence>
<evidence type="ECO:0000259" key="2">
    <source>
        <dbReference type="SMART" id="SM00903"/>
    </source>
</evidence>
<gene>
    <name evidence="3" type="ORF">QV13_10750</name>
</gene>
<accession>A0A1C2DVC8</accession>
<reference evidence="3 4" key="1">
    <citation type="submission" date="2016-08" db="EMBL/GenBank/DDBJ databases">
        <title>Whole genome sequence of Mesorhizobium sp. strain UASWS1009 isolated from industrial sewage.</title>
        <authorList>
            <person name="Crovadore J."/>
            <person name="Calmin G."/>
            <person name="Chablais R."/>
            <person name="Cochard B."/>
            <person name="Lefort F."/>
        </authorList>
    </citation>
    <scope>NUCLEOTIDE SEQUENCE [LARGE SCALE GENOMIC DNA]</scope>
    <source>
        <strain evidence="3 4">UASWS1009</strain>
    </source>
</reference>
<keyword evidence="1" id="KW-0560">Oxidoreductase</keyword>
<dbReference type="OrthoDB" id="9792858at2"/>
<feature type="domain" description="Flavin reductase like" evidence="2">
    <location>
        <begin position="25"/>
        <end position="174"/>
    </location>
</feature>
<dbReference type="InterPro" id="IPR012349">
    <property type="entry name" value="Split_barrel_FMN-bd"/>
</dbReference>
<dbReference type="Gene3D" id="2.30.110.10">
    <property type="entry name" value="Electron Transport, Fmn-binding Protein, Chain A"/>
    <property type="match status" value="1"/>
</dbReference>
<dbReference type="InterPro" id="IPR002563">
    <property type="entry name" value="Flavin_Rdtase-like_dom"/>
</dbReference>
<dbReference type="Proteomes" id="UP000094412">
    <property type="component" value="Unassembled WGS sequence"/>
</dbReference>
<dbReference type="AlphaFoldDB" id="A0A1C2DVC8"/>
<evidence type="ECO:0000313" key="4">
    <source>
        <dbReference type="Proteomes" id="UP000094412"/>
    </source>
</evidence>
<dbReference type="GO" id="GO:0042602">
    <property type="term" value="F:riboflavin reductase (NADPH) activity"/>
    <property type="evidence" value="ECO:0007669"/>
    <property type="project" value="TreeGrafter"/>
</dbReference>
<protein>
    <recommendedName>
        <fullName evidence="2">Flavin reductase like domain-containing protein</fullName>
    </recommendedName>
</protein>
<evidence type="ECO:0000256" key="1">
    <source>
        <dbReference type="ARBA" id="ARBA00023002"/>
    </source>
</evidence>
<dbReference type="GO" id="GO:0010181">
    <property type="term" value="F:FMN binding"/>
    <property type="evidence" value="ECO:0007669"/>
    <property type="project" value="InterPro"/>
</dbReference>
<name>A0A1C2DVC8_9HYPH</name>
<dbReference type="SUPFAM" id="SSF50475">
    <property type="entry name" value="FMN-binding split barrel"/>
    <property type="match status" value="1"/>
</dbReference>
<dbReference type="InterPro" id="IPR050268">
    <property type="entry name" value="NADH-dep_flavin_reductase"/>
</dbReference>
<organism evidence="3 4">
    <name type="scientific">Mesorhizobium hungaricum</name>
    <dbReference type="NCBI Taxonomy" id="1566387"/>
    <lineage>
        <taxon>Bacteria</taxon>
        <taxon>Pseudomonadati</taxon>
        <taxon>Pseudomonadota</taxon>
        <taxon>Alphaproteobacteria</taxon>
        <taxon>Hyphomicrobiales</taxon>
        <taxon>Phyllobacteriaceae</taxon>
        <taxon>Mesorhizobium</taxon>
    </lineage>
</organism>
<dbReference type="Pfam" id="PF01613">
    <property type="entry name" value="Flavin_Reduct"/>
    <property type="match status" value="1"/>
</dbReference>
<evidence type="ECO:0000313" key="3">
    <source>
        <dbReference type="EMBL" id="OCX18719.1"/>
    </source>
</evidence>
<dbReference type="PANTHER" id="PTHR30466:SF1">
    <property type="entry name" value="FMN REDUCTASE (NADH) RUTF"/>
    <property type="match status" value="1"/>
</dbReference>
<proteinExistence type="predicted"/>
<dbReference type="RefSeq" id="WP_024927289.1">
    <property type="nucleotide sequence ID" value="NZ_MDEO01000031.1"/>
</dbReference>
<dbReference type="EMBL" id="MDEO01000031">
    <property type="protein sequence ID" value="OCX18719.1"/>
    <property type="molecule type" value="Genomic_DNA"/>
</dbReference>
<dbReference type="SMART" id="SM00903">
    <property type="entry name" value="Flavin_Reduct"/>
    <property type="match status" value="1"/>
</dbReference>